<reference evidence="2 3" key="1">
    <citation type="journal article" date="2019" name="Nat. Ecol. Evol.">
        <title>Megaphylogeny resolves global patterns of mushroom evolution.</title>
        <authorList>
            <person name="Varga T."/>
            <person name="Krizsan K."/>
            <person name="Foldi C."/>
            <person name="Dima B."/>
            <person name="Sanchez-Garcia M."/>
            <person name="Sanchez-Ramirez S."/>
            <person name="Szollosi G.J."/>
            <person name="Szarkandi J.G."/>
            <person name="Papp V."/>
            <person name="Albert L."/>
            <person name="Andreopoulos W."/>
            <person name="Angelini C."/>
            <person name="Antonin V."/>
            <person name="Barry K.W."/>
            <person name="Bougher N.L."/>
            <person name="Buchanan P."/>
            <person name="Buyck B."/>
            <person name="Bense V."/>
            <person name="Catcheside P."/>
            <person name="Chovatia M."/>
            <person name="Cooper J."/>
            <person name="Damon W."/>
            <person name="Desjardin D."/>
            <person name="Finy P."/>
            <person name="Geml J."/>
            <person name="Haridas S."/>
            <person name="Hughes K."/>
            <person name="Justo A."/>
            <person name="Karasinski D."/>
            <person name="Kautmanova I."/>
            <person name="Kiss B."/>
            <person name="Kocsube S."/>
            <person name="Kotiranta H."/>
            <person name="LaButti K.M."/>
            <person name="Lechner B.E."/>
            <person name="Liimatainen K."/>
            <person name="Lipzen A."/>
            <person name="Lukacs Z."/>
            <person name="Mihaltcheva S."/>
            <person name="Morgado L.N."/>
            <person name="Niskanen T."/>
            <person name="Noordeloos M.E."/>
            <person name="Ohm R.A."/>
            <person name="Ortiz-Santana B."/>
            <person name="Ovrebo C."/>
            <person name="Racz N."/>
            <person name="Riley R."/>
            <person name="Savchenko A."/>
            <person name="Shiryaev A."/>
            <person name="Soop K."/>
            <person name="Spirin V."/>
            <person name="Szebenyi C."/>
            <person name="Tomsovsky M."/>
            <person name="Tulloss R.E."/>
            <person name="Uehling J."/>
            <person name="Grigoriev I.V."/>
            <person name="Vagvolgyi C."/>
            <person name="Papp T."/>
            <person name="Martin F.M."/>
            <person name="Miettinen O."/>
            <person name="Hibbett D.S."/>
            <person name="Nagy L.G."/>
        </authorList>
    </citation>
    <scope>NUCLEOTIDE SEQUENCE [LARGE SCALE GENOMIC DNA]</scope>
    <source>
        <strain evidence="2 3">CBS 166.37</strain>
    </source>
</reference>
<organism evidence="2 3">
    <name type="scientific">Crucibulum laeve</name>
    <dbReference type="NCBI Taxonomy" id="68775"/>
    <lineage>
        <taxon>Eukaryota</taxon>
        <taxon>Fungi</taxon>
        <taxon>Dikarya</taxon>
        <taxon>Basidiomycota</taxon>
        <taxon>Agaricomycotina</taxon>
        <taxon>Agaricomycetes</taxon>
        <taxon>Agaricomycetidae</taxon>
        <taxon>Agaricales</taxon>
        <taxon>Agaricineae</taxon>
        <taxon>Nidulariaceae</taxon>
        <taxon>Crucibulum</taxon>
    </lineage>
</organism>
<evidence type="ECO:0000313" key="2">
    <source>
        <dbReference type="EMBL" id="TFK36472.1"/>
    </source>
</evidence>
<keyword evidence="1" id="KW-0732">Signal</keyword>
<accession>A0A5C3LUJ7</accession>
<proteinExistence type="predicted"/>
<dbReference type="AlphaFoldDB" id="A0A5C3LUJ7"/>
<dbReference type="Proteomes" id="UP000308652">
    <property type="component" value="Unassembled WGS sequence"/>
</dbReference>
<feature type="signal peptide" evidence="1">
    <location>
        <begin position="1"/>
        <end position="16"/>
    </location>
</feature>
<keyword evidence="3" id="KW-1185">Reference proteome</keyword>
<name>A0A5C3LUJ7_9AGAR</name>
<evidence type="ECO:0000256" key="1">
    <source>
        <dbReference type="SAM" id="SignalP"/>
    </source>
</evidence>
<protein>
    <submittedName>
        <fullName evidence="2">Uncharacterized protein</fullName>
    </submittedName>
</protein>
<feature type="chain" id="PRO_5022685083" evidence="1">
    <location>
        <begin position="17"/>
        <end position="104"/>
    </location>
</feature>
<sequence>MSLILMMLVWTSSMLALSAYVSVPQMPVYELRVIEDADRRISTVIVFLALGQNTDIWGCQSSYWRIQRSQLLCRVHDPGINISYADNPTFCPPEPLGKVVAVIG</sequence>
<gene>
    <name evidence="2" type="ORF">BDQ12DRAFT_686942</name>
</gene>
<dbReference type="EMBL" id="ML213614">
    <property type="protein sequence ID" value="TFK36472.1"/>
    <property type="molecule type" value="Genomic_DNA"/>
</dbReference>
<evidence type="ECO:0000313" key="3">
    <source>
        <dbReference type="Proteomes" id="UP000308652"/>
    </source>
</evidence>